<accession>A0A1F5G876</accession>
<dbReference type="Proteomes" id="UP000179102">
    <property type="component" value="Unassembled WGS sequence"/>
</dbReference>
<dbReference type="STRING" id="1797711.A2870_00535"/>
<dbReference type="AlphaFoldDB" id="A0A1F5G876"/>
<organism evidence="1 2">
    <name type="scientific">Candidatus Curtissbacteria bacterium RIFCSPHIGHO2_01_FULL_41_11</name>
    <dbReference type="NCBI Taxonomy" id="1797711"/>
    <lineage>
        <taxon>Bacteria</taxon>
        <taxon>Candidatus Curtissiibacteriota</taxon>
    </lineage>
</organism>
<name>A0A1F5G876_9BACT</name>
<evidence type="ECO:0000313" key="1">
    <source>
        <dbReference type="EMBL" id="OGD88061.1"/>
    </source>
</evidence>
<proteinExistence type="predicted"/>
<gene>
    <name evidence="1" type="ORF">A2870_00535</name>
</gene>
<reference evidence="1 2" key="1">
    <citation type="journal article" date="2016" name="Nat. Commun.">
        <title>Thousands of microbial genomes shed light on interconnected biogeochemical processes in an aquifer system.</title>
        <authorList>
            <person name="Anantharaman K."/>
            <person name="Brown C.T."/>
            <person name="Hug L.A."/>
            <person name="Sharon I."/>
            <person name="Castelle C.J."/>
            <person name="Probst A.J."/>
            <person name="Thomas B.C."/>
            <person name="Singh A."/>
            <person name="Wilkins M.J."/>
            <person name="Karaoz U."/>
            <person name="Brodie E.L."/>
            <person name="Williams K.H."/>
            <person name="Hubbard S.S."/>
            <person name="Banfield J.F."/>
        </authorList>
    </citation>
    <scope>NUCLEOTIDE SEQUENCE [LARGE SCALE GENOMIC DNA]</scope>
</reference>
<protein>
    <submittedName>
        <fullName evidence="1">Uncharacterized protein</fullName>
    </submittedName>
</protein>
<comment type="caution">
    <text evidence="1">The sequence shown here is derived from an EMBL/GenBank/DDBJ whole genome shotgun (WGS) entry which is preliminary data.</text>
</comment>
<evidence type="ECO:0000313" key="2">
    <source>
        <dbReference type="Proteomes" id="UP000179102"/>
    </source>
</evidence>
<sequence length="88" mass="10668">MVDKDDKGASYKKELYTENARRARFERVAERRINKILEYLRLLGNTSNRTLYLYNDSDVNRIFNAIDERLLQIKGKFKKSKYEEKFRL</sequence>
<dbReference type="EMBL" id="MFAZ01000005">
    <property type="protein sequence ID" value="OGD88061.1"/>
    <property type="molecule type" value="Genomic_DNA"/>
</dbReference>